<dbReference type="Pfam" id="PF00561">
    <property type="entry name" value="Abhydrolase_1"/>
    <property type="match status" value="1"/>
</dbReference>
<dbReference type="InterPro" id="IPR050266">
    <property type="entry name" value="AB_hydrolase_sf"/>
</dbReference>
<dbReference type="GO" id="GO:0016787">
    <property type="term" value="F:hydrolase activity"/>
    <property type="evidence" value="ECO:0007669"/>
    <property type="project" value="UniProtKB-KW"/>
</dbReference>
<dbReference type="PANTHER" id="PTHR43798:SF31">
    <property type="entry name" value="AB HYDROLASE SUPERFAMILY PROTEIN YCLE"/>
    <property type="match status" value="1"/>
</dbReference>
<dbReference type="SUPFAM" id="SSF53474">
    <property type="entry name" value="alpha/beta-Hydrolases"/>
    <property type="match status" value="1"/>
</dbReference>
<gene>
    <name evidence="3" type="ORF">ACFQ00_11180</name>
</gene>
<protein>
    <submittedName>
        <fullName evidence="3">Alpha/beta fold hydrolase</fullName>
    </submittedName>
</protein>
<dbReference type="RefSeq" id="WP_381490442.1">
    <property type="nucleotide sequence ID" value="NZ_JBHTIK010000005.1"/>
</dbReference>
<sequence>MPLLHRERIGPAPFIAIDHAGRGELILLLHGIGGNKRNWIDNLEVFAEHFHVAAWDARGWGESDDYDGPLTFADMSADLCRVIDFLGHTRAHLVGLSMGGRVAMHFADNYPERVRSLVLCDTTQGPKGWTEERRLDFIRSRQEPLLNGLTPADIANDVARSLVSPNASAEALAKLVDSLGRLHKDSYLKAIETNVSDAVLADLTKIAAPTLVMVGEDDQLTPPDEAEEIARLIPTARLSILKGAGHLINIEAPDVFNRQVLEFLLETSRGV</sequence>
<accession>A0ABW3C3S9</accession>
<dbReference type="PANTHER" id="PTHR43798">
    <property type="entry name" value="MONOACYLGLYCEROL LIPASE"/>
    <property type="match status" value="1"/>
</dbReference>
<dbReference type="PRINTS" id="PR00111">
    <property type="entry name" value="ABHYDROLASE"/>
</dbReference>
<dbReference type="Gene3D" id="3.40.50.1820">
    <property type="entry name" value="alpha/beta hydrolase"/>
    <property type="match status" value="1"/>
</dbReference>
<comment type="caution">
    <text evidence="3">The sequence shown here is derived from an EMBL/GenBank/DDBJ whole genome shotgun (WGS) entry which is preliminary data.</text>
</comment>
<proteinExistence type="predicted"/>
<dbReference type="EMBL" id="JBHTIK010000005">
    <property type="protein sequence ID" value="MFD0848888.1"/>
    <property type="molecule type" value="Genomic_DNA"/>
</dbReference>
<evidence type="ECO:0000256" key="1">
    <source>
        <dbReference type="ARBA" id="ARBA00022801"/>
    </source>
</evidence>
<evidence type="ECO:0000259" key="2">
    <source>
        <dbReference type="Pfam" id="PF00561"/>
    </source>
</evidence>
<name>A0ABW3C3S9_SPHXN</name>
<evidence type="ECO:0000313" key="3">
    <source>
        <dbReference type="EMBL" id="MFD0848888.1"/>
    </source>
</evidence>
<dbReference type="InterPro" id="IPR000073">
    <property type="entry name" value="AB_hydrolase_1"/>
</dbReference>
<dbReference type="InterPro" id="IPR029058">
    <property type="entry name" value="AB_hydrolase_fold"/>
</dbReference>
<keyword evidence="1 3" id="KW-0378">Hydrolase</keyword>
<reference evidence="4" key="1">
    <citation type="journal article" date="2019" name="Int. J. Syst. Evol. Microbiol.">
        <title>The Global Catalogue of Microorganisms (GCM) 10K type strain sequencing project: providing services to taxonomists for standard genome sequencing and annotation.</title>
        <authorList>
            <consortium name="The Broad Institute Genomics Platform"/>
            <consortium name="The Broad Institute Genome Sequencing Center for Infectious Disease"/>
            <person name="Wu L."/>
            <person name="Ma J."/>
        </authorList>
    </citation>
    <scope>NUCLEOTIDE SEQUENCE [LARGE SCALE GENOMIC DNA]</scope>
    <source>
        <strain evidence="4">CCUG 52537</strain>
    </source>
</reference>
<keyword evidence="4" id="KW-1185">Reference proteome</keyword>
<dbReference type="Proteomes" id="UP001597124">
    <property type="component" value="Unassembled WGS sequence"/>
</dbReference>
<evidence type="ECO:0000313" key="4">
    <source>
        <dbReference type="Proteomes" id="UP001597124"/>
    </source>
</evidence>
<organism evidence="3 4">
    <name type="scientific">Sphingosinicella xenopeptidilytica</name>
    <dbReference type="NCBI Taxonomy" id="364098"/>
    <lineage>
        <taxon>Bacteria</taxon>
        <taxon>Pseudomonadati</taxon>
        <taxon>Pseudomonadota</taxon>
        <taxon>Alphaproteobacteria</taxon>
        <taxon>Sphingomonadales</taxon>
        <taxon>Sphingosinicellaceae</taxon>
        <taxon>Sphingosinicella</taxon>
    </lineage>
</organism>
<feature type="domain" description="AB hydrolase-1" evidence="2">
    <location>
        <begin position="25"/>
        <end position="253"/>
    </location>
</feature>